<reference evidence="3" key="1">
    <citation type="submission" date="2011-07" db="EMBL/GenBank/DDBJ databases">
        <title>Complete genome sequence of Acetobacterium woodii.</title>
        <authorList>
            <person name="Poehlein A."/>
            <person name="Schmidt S."/>
            <person name="Kaster A.-K."/>
            <person name="Goenrich M."/>
            <person name="Vollmers J."/>
            <person name="Thuermer A."/>
            <person name="Gottschalk G."/>
            <person name="Thauer R.K."/>
            <person name="Daniel R."/>
            <person name="Mueller V."/>
        </authorList>
    </citation>
    <scope>NUCLEOTIDE SEQUENCE [LARGE SCALE GENOMIC DNA]</scope>
    <source>
        <strain evidence="3">ATCC 29683 / DSM 1030 / JCM 2381 / KCTC 1655 / WB1</strain>
    </source>
</reference>
<evidence type="ECO:0000256" key="1">
    <source>
        <dbReference type="SAM" id="Phobius"/>
    </source>
</evidence>
<protein>
    <submittedName>
        <fullName evidence="2">Uncharacterized protein</fullName>
    </submittedName>
</protein>
<accession>H6LHS1</accession>
<evidence type="ECO:0000313" key="2">
    <source>
        <dbReference type="EMBL" id="AFA47250.1"/>
    </source>
</evidence>
<keyword evidence="1" id="KW-0812">Transmembrane</keyword>
<dbReference type="KEGG" id="awo:Awo_c04490"/>
<dbReference type="STRING" id="931626.Awo_c04490"/>
<dbReference type="AlphaFoldDB" id="H6LHS1"/>
<dbReference type="HOGENOM" id="CLU_2784362_0_0_9"/>
<gene>
    <name evidence="2" type="ordered locus">Awo_c04490</name>
</gene>
<reference evidence="2 3" key="2">
    <citation type="journal article" date="2012" name="PLoS ONE">
        <title>An ancient pathway combining carbon dioxide fixation with the generation and utilization of a sodium ion gradient for ATP synthesis.</title>
        <authorList>
            <person name="Poehlein A."/>
            <person name="Schmidt S."/>
            <person name="Kaster A.K."/>
            <person name="Goenrich M."/>
            <person name="Vollmers J."/>
            <person name="Thurmer A."/>
            <person name="Bertsch J."/>
            <person name="Schuchmann K."/>
            <person name="Voigt B."/>
            <person name="Hecker M."/>
            <person name="Daniel R."/>
            <person name="Thauer R.K."/>
            <person name="Gottschalk G."/>
            <person name="Muller V."/>
        </authorList>
    </citation>
    <scope>NUCLEOTIDE SEQUENCE [LARGE SCALE GENOMIC DNA]</scope>
    <source>
        <strain evidence="3">ATCC 29683 / DSM 1030 / JCM 2381 / KCTC 1655 / WB1</strain>
    </source>
</reference>
<feature type="transmembrane region" description="Helical" evidence="1">
    <location>
        <begin position="38"/>
        <end position="58"/>
    </location>
</feature>
<keyword evidence="1" id="KW-0472">Membrane</keyword>
<organism evidence="2 3">
    <name type="scientific">Acetobacterium woodii (strain ATCC 29683 / DSM 1030 / JCM 2381 / KCTC 1655 / WB1)</name>
    <dbReference type="NCBI Taxonomy" id="931626"/>
    <lineage>
        <taxon>Bacteria</taxon>
        <taxon>Bacillati</taxon>
        <taxon>Bacillota</taxon>
        <taxon>Clostridia</taxon>
        <taxon>Eubacteriales</taxon>
        <taxon>Eubacteriaceae</taxon>
        <taxon>Acetobacterium</taxon>
    </lineage>
</organism>
<feature type="transmembrane region" description="Helical" evidence="1">
    <location>
        <begin position="5"/>
        <end position="26"/>
    </location>
</feature>
<keyword evidence="3" id="KW-1185">Reference proteome</keyword>
<evidence type="ECO:0000313" key="3">
    <source>
        <dbReference type="Proteomes" id="UP000007177"/>
    </source>
</evidence>
<name>H6LHS1_ACEWD</name>
<dbReference type="Proteomes" id="UP000007177">
    <property type="component" value="Chromosome"/>
</dbReference>
<keyword evidence="1" id="KW-1133">Transmembrane helix</keyword>
<proteinExistence type="predicted"/>
<sequence>MASLFYVFGCIFAILTFIKMTSISIFQTHPSLPYFDKVSIQKILALQFYLIIYFIHNLRRKLAIISRF</sequence>
<dbReference type="EMBL" id="CP002987">
    <property type="protein sequence ID" value="AFA47250.1"/>
    <property type="molecule type" value="Genomic_DNA"/>
</dbReference>